<evidence type="ECO:0000313" key="2">
    <source>
        <dbReference type="Proteomes" id="UP000298468"/>
    </source>
</evidence>
<dbReference type="Gene3D" id="3.40.50.720">
    <property type="entry name" value="NAD(P)-binding Rossmann-like Domain"/>
    <property type="match status" value="1"/>
</dbReference>
<keyword evidence="2" id="KW-1185">Reference proteome</keyword>
<gene>
    <name evidence="1" type="ORF">E3T61_06450</name>
</gene>
<evidence type="ECO:0000313" key="1">
    <source>
        <dbReference type="EMBL" id="TFD92736.1"/>
    </source>
</evidence>
<proteinExistence type="predicted"/>
<reference evidence="1 2" key="1">
    <citation type="submission" date="2019-03" db="EMBL/GenBank/DDBJ databases">
        <title>Genomics of glacier-inhabiting Cryobacterium strains.</title>
        <authorList>
            <person name="Liu Q."/>
            <person name="Xin Y.-H."/>
        </authorList>
    </citation>
    <scope>NUCLEOTIDE SEQUENCE [LARGE SCALE GENOMIC DNA]</scope>
    <source>
        <strain evidence="1 2">Sr59</strain>
    </source>
</reference>
<dbReference type="AlphaFoldDB" id="A0A4R9BYZ4"/>
<dbReference type="NCBIfam" id="TIGR03882">
    <property type="entry name" value="cyclo_dehyd_2"/>
    <property type="match status" value="1"/>
</dbReference>
<sequence length="320" mass="33807">MDPAAPTGLGENRRMILRLDPRYPLVWRTPDTIQLGIDRPVAIVPGVTAPLESVIAALRVGVPRSGALMLGRQAGATDAATTALLGALAPALVGLDSHPELPGADAAPLTATWFDPRPAGAVRRDSRPVVFVDGDGDTAERIRRLLADLGITAALTPGGAVPERPDLAVIVDHYVFAPERHGHWLRRDVPHLPVLFSDTEARIGPLVEPGAGPCLTCLDLEHVDDDPAWPAIASQLLTRTAPTETPRLSIEVAATAAGIVHERVFASSNEFAAASLAIDAASLAVRRRAHRPHARCGCRFLPESVIVLAGNAAGFRPRTS</sequence>
<protein>
    <submittedName>
        <fullName evidence="1">TOMM leader peptide-binding protein</fullName>
    </submittedName>
</protein>
<dbReference type="Proteomes" id="UP000298468">
    <property type="component" value="Unassembled WGS sequence"/>
</dbReference>
<dbReference type="OrthoDB" id="4426339at2"/>
<accession>A0A4R9BYZ4</accession>
<dbReference type="InterPro" id="IPR022291">
    <property type="entry name" value="Bacteriocin_synth_cyclodeHase"/>
</dbReference>
<name>A0A4R9BYZ4_9MICO</name>
<comment type="caution">
    <text evidence="1">The sequence shown here is derived from an EMBL/GenBank/DDBJ whole genome shotgun (WGS) entry which is preliminary data.</text>
</comment>
<organism evidence="1 2">
    <name type="scientific">Cryobacterium lactosi</name>
    <dbReference type="NCBI Taxonomy" id="1259202"/>
    <lineage>
        <taxon>Bacteria</taxon>
        <taxon>Bacillati</taxon>
        <taxon>Actinomycetota</taxon>
        <taxon>Actinomycetes</taxon>
        <taxon>Micrococcales</taxon>
        <taxon>Microbacteriaceae</taxon>
        <taxon>Cryobacterium</taxon>
    </lineage>
</organism>
<dbReference type="EMBL" id="SOHM01000011">
    <property type="protein sequence ID" value="TFD92736.1"/>
    <property type="molecule type" value="Genomic_DNA"/>
</dbReference>